<evidence type="ECO:0000313" key="2">
    <source>
        <dbReference type="Proteomes" id="UP001180616"/>
    </source>
</evidence>
<gene>
    <name evidence="1" type="ORF">KPS_000270</name>
</gene>
<organism evidence="1 2">
    <name type="scientific">Nitratidesulfovibrio liaohensis</name>
    <dbReference type="NCBI Taxonomy" id="2604158"/>
    <lineage>
        <taxon>Bacteria</taxon>
        <taxon>Pseudomonadati</taxon>
        <taxon>Thermodesulfobacteriota</taxon>
        <taxon>Desulfovibrionia</taxon>
        <taxon>Desulfovibrionales</taxon>
        <taxon>Desulfovibrionaceae</taxon>
        <taxon>Nitratidesulfovibrio</taxon>
    </lineage>
</organism>
<sequence length="94" mass="9984">MEPKILKLKHPVGSGETAITELEFKGPLKGKHMKGVPAYGSLICMEHILMVGGRLCNQPPSVMNELQAEDMQAAIAITSGFLEGGPTIGQPPSE</sequence>
<dbReference type="RefSeq" id="WP_309541714.1">
    <property type="nucleotide sequence ID" value="NZ_CP133659.1"/>
</dbReference>
<protein>
    <submittedName>
        <fullName evidence="1">Phage tail assembly protein</fullName>
    </submittedName>
</protein>
<reference evidence="1" key="1">
    <citation type="submission" date="2023-09" db="EMBL/GenBank/DDBJ databases">
        <authorList>
            <consortium name="CW5 consortium"/>
            <person name="Lu C.-W."/>
        </authorList>
    </citation>
    <scope>NUCLEOTIDE SEQUENCE</scope>
    <source>
        <strain evidence="1">KPS</strain>
    </source>
</reference>
<dbReference type="EMBL" id="CP133659">
    <property type="protein sequence ID" value="WMW65759.1"/>
    <property type="molecule type" value="Genomic_DNA"/>
</dbReference>
<dbReference type="Proteomes" id="UP001180616">
    <property type="component" value="Chromosome"/>
</dbReference>
<keyword evidence="2" id="KW-1185">Reference proteome</keyword>
<evidence type="ECO:0000313" key="1">
    <source>
        <dbReference type="EMBL" id="WMW65759.1"/>
    </source>
</evidence>
<accession>A0ABY9R4V3</accession>
<name>A0ABY9R4V3_9BACT</name>
<proteinExistence type="predicted"/>